<dbReference type="EMBL" id="SLXD01000008">
    <property type="protein sequence ID" value="TCP01680.1"/>
    <property type="molecule type" value="Genomic_DNA"/>
</dbReference>
<proteinExistence type="predicted"/>
<dbReference type="GeneID" id="99683766"/>
<organism evidence="2 3">
    <name type="scientific">Rubrivivax gelatinosus</name>
    <name type="common">Rhodocyclus gelatinosus</name>
    <name type="synonym">Rhodopseudomonas gelatinosa</name>
    <dbReference type="NCBI Taxonomy" id="28068"/>
    <lineage>
        <taxon>Bacteria</taxon>
        <taxon>Pseudomonadati</taxon>
        <taxon>Pseudomonadota</taxon>
        <taxon>Betaproteobacteria</taxon>
        <taxon>Burkholderiales</taxon>
        <taxon>Sphaerotilaceae</taxon>
        <taxon>Rubrivivax</taxon>
    </lineage>
</organism>
<protein>
    <submittedName>
        <fullName evidence="2">DUF3016 family protein</fullName>
    </submittedName>
</protein>
<keyword evidence="1" id="KW-0732">Signal</keyword>
<dbReference type="AlphaFoldDB" id="A0A4R2M623"/>
<feature type="chain" id="PRO_5020582247" evidence="1">
    <location>
        <begin position="28"/>
        <end position="164"/>
    </location>
</feature>
<dbReference type="Proteomes" id="UP000295106">
    <property type="component" value="Unassembled WGS sequence"/>
</dbReference>
<name>A0A4R2M623_RUBGE</name>
<gene>
    <name evidence="2" type="ORF">EV684_10819</name>
</gene>
<accession>A0A4R2M623</accession>
<evidence type="ECO:0000313" key="3">
    <source>
        <dbReference type="Proteomes" id="UP000295106"/>
    </source>
</evidence>
<feature type="signal peptide" evidence="1">
    <location>
        <begin position="1"/>
        <end position="27"/>
    </location>
</feature>
<dbReference type="RefSeq" id="WP_132647751.1">
    <property type="nucleotide sequence ID" value="NZ_CP181386.1"/>
</dbReference>
<reference evidence="2 3" key="1">
    <citation type="submission" date="2019-03" db="EMBL/GenBank/DDBJ databases">
        <title>Genomic Encyclopedia of Type Strains, Phase IV (KMG-IV): sequencing the most valuable type-strain genomes for metagenomic binning, comparative biology and taxonomic classification.</title>
        <authorList>
            <person name="Goeker M."/>
        </authorList>
    </citation>
    <scope>NUCLEOTIDE SEQUENCE [LARGE SCALE GENOMIC DNA]</scope>
    <source>
        <strain evidence="2 3">DSM 1709</strain>
    </source>
</reference>
<dbReference type="InterPro" id="IPR021557">
    <property type="entry name" value="DUF3016"/>
</dbReference>
<evidence type="ECO:0000313" key="2">
    <source>
        <dbReference type="EMBL" id="TCP01680.1"/>
    </source>
</evidence>
<sequence length="164" mass="18264">MSQSFPLRRAALAAALALMALAGPAQAAGIVRVSFVQPERYTDAGFGQVERERNTDRLAAIFQDLARRLPDGQTLDIEVLDVDLAGRVPIGSVHDTRVLTGGADWPRIKLRYNLDVGGTVQHGEETVSDMSYLQTRILGSRADEPLAYERRMLEHWFEERFLTP</sequence>
<dbReference type="Pfam" id="PF11454">
    <property type="entry name" value="DUF3016"/>
    <property type="match status" value="1"/>
</dbReference>
<evidence type="ECO:0000256" key="1">
    <source>
        <dbReference type="SAM" id="SignalP"/>
    </source>
</evidence>
<dbReference type="OrthoDB" id="195620at2"/>
<comment type="caution">
    <text evidence="2">The sequence shown here is derived from an EMBL/GenBank/DDBJ whole genome shotgun (WGS) entry which is preliminary data.</text>
</comment>